<keyword evidence="1" id="KW-0812">Transmembrane</keyword>
<proteinExistence type="predicted"/>
<reference evidence="2 3" key="1">
    <citation type="submission" date="2018-08" db="EMBL/GenBank/DDBJ databases">
        <title>A genome reference for cultivated species of the human gut microbiota.</title>
        <authorList>
            <person name="Zou Y."/>
            <person name="Xue W."/>
            <person name="Luo G."/>
        </authorList>
    </citation>
    <scope>NUCLEOTIDE SEQUENCE [LARGE SCALE GENOMIC DNA]</scope>
    <source>
        <strain evidence="2 3">AF39-6AC</strain>
    </source>
</reference>
<dbReference type="AlphaFoldDB" id="A0A415I080"/>
<keyword evidence="1" id="KW-1133">Transmembrane helix</keyword>
<dbReference type="Proteomes" id="UP000284417">
    <property type="component" value="Unassembled WGS sequence"/>
</dbReference>
<dbReference type="RefSeq" id="WP_118407270.1">
    <property type="nucleotide sequence ID" value="NZ_QROC01000003.1"/>
</dbReference>
<evidence type="ECO:0000313" key="3">
    <source>
        <dbReference type="Proteomes" id="UP000284417"/>
    </source>
</evidence>
<evidence type="ECO:0000256" key="1">
    <source>
        <dbReference type="SAM" id="Phobius"/>
    </source>
</evidence>
<feature type="transmembrane region" description="Helical" evidence="1">
    <location>
        <begin position="79"/>
        <end position="100"/>
    </location>
</feature>
<organism evidence="2 3">
    <name type="scientific">Bacteroides xylanisolvens</name>
    <dbReference type="NCBI Taxonomy" id="371601"/>
    <lineage>
        <taxon>Bacteria</taxon>
        <taxon>Pseudomonadati</taxon>
        <taxon>Bacteroidota</taxon>
        <taxon>Bacteroidia</taxon>
        <taxon>Bacteroidales</taxon>
        <taxon>Bacteroidaceae</taxon>
        <taxon>Bacteroides</taxon>
    </lineage>
</organism>
<accession>A0A415I080</accession>
<gene>
    <name evidence="2" type="ORF">DW042_02870</name>
</gene>
<name>A0A415I080_9BACE</name>
<dbReference type="EMBL" id="QROC01000003">
    <property type="protein sequence ID" value="RHL01023.1"/>
    <property type="molecule type" value="Genomic_DNA"/>
</dbReference>
<keyword evidence="1" id="KW-0472">Membrane</keyword>
<evidence type="ECO:0000313" key="2">
    <source>
        <dbReference type="EMBL" id="RHL01023.1"/>
    </source>
</evidence>
<sequence>MKAREKDQILSEIQADTLDYKNAIHGEIISELERSGYVDITRTKDGSFFDITDKGRTFLNSGGFSTIEKEKTKSKYNKALIWIICAISTAIIGAIISLIVNPQ</sequence>
<comment type="caution">
    <text evidence="2">The sequence shown here is derived from an EMBL/GenBank/DDBJ whole genome shotgun (WGS) entry which is preliminary data.</text>
</comment>
<protein>
    <submittedName>
        <fullName evidence="2">Uncharacterized protein</fullName>
    </submittedName>
</protein>